<accession>A0A6F9DR58</accession>
<keyword evidence="2" id="KW-0808">Transferase</keyword>
<feature type="compositionally biased region" description="Polar residues" evidence="1">
    <location>
        <begin position="123"/>
        <end position="136"/>
    </location>
</feature>
<dbReference type="GO" id="GO:0016301">
    <property type="term" value="F:kinase activity"/>
    <property type="evidence" value="ECO:0007669"/>
    <property type="project" value="UniProtKB-KW"/>
</dbReference>
<evidence type="ECO:0000256" key="1">
    <source>
        <dbReference type="SAM" id="MobiDB-lite"/>
    </source>
</evidence>
<reference evidence="2" key="1">
    <citation type="submission" date="2020-04" db="EMBL/GenBank/DDBJ databases">
        <authorList>
            <person name="Neveu A P."/>
        </authorList>
    </citation>
    <scope>NUCLEOTIDE SEQUENCE</scope>
    <source>
        <tissue evidence="2">Whole embryo</tissue>
    </source>
</reference>
<keyword evidence="2" id="KW-0418">Kinase</keyword>
<gene>
    <name evidence="2" type="primary">Ripk1-006</name>
</gene>
<evidence type="ECO:0000313" key="2">
    <source>
        <dbReference type="EMBL" id="CAB3265599.1"/>
    </source>
</evidence>
<dbReference type="EMBL" id="LR789737">
    <property type="protein sequence ID" value="CAB3265599.1"/>
    <property type="molecule type" value="mRNA"/>
</dbReference>
<dbReference type="AlphaFoldDB" id="A0A6F9DR58"/>
<sequence>MSAWKRLSAIPTPSIIARRMPPIAAEPTAGHIPCLIARIKPVPAPLIIEFHGSSFCLNATKEQSHKEKVNPHTPKLPAVLGALIRAFAMPPINRFVIPLGAFLAPATMEKSPPPTNPREYAPPQSSSIRHGQGSLV</sequence>
<keyword evidence="2" id="KW-0675">Receptor</keyword>
<protein>
    <submittedName>
        <fullName evidence="2">Receptor-interacting serine/threonine-protein kinase 1-like</fullName>
    </submittedName>
</protein>
<feature type="region of interest" description="Disordered" evidence="1">
    <location>
        <begin position="107"/>
        <end position="136"/>
    </location>
</feature>
<name>A0A6F9DR58_9ASCI</name>
<organism evidence="2">
    <name type="scientific">Phallusia mammillata</name>
    <dbReference type="NCBI Taxonomy" id="59560"/>
    <lineage>
        <taxon>Eukaryota</taxon>
        <taxon>Metazoa</taxon>
        <taxon>Chordata</taxon>
        <taxon>Tunicata</taxon>
        <taxon>Ascidiacea</taxon>
        <taxon>Phlebobranchia</taxon>
        <taxon>Ascidiidae</taxon>
        <taxon>Phallusia</taxon>
    </lineage>
</organism>
<proteinExistence type="evidence at transcript level"/>